<sequence>MTPEEEIRRAEREAAESKLRAQQELSQARERAVRTRSIARRLRELREANGFGQLLDEAFGGGSRA</sequence>
<accession>A0A5C4V5T1</accession>
<dbReference type="OrthoDB" id="9963013at2"/>
<dbReference type="Pfam" id="PF24596">
    <property type="entry name" value="DUF7620"/>
    <property type="match status" value="1"/>
</dbReference>
<dbReference type="EMBL" id="VDLX02000028">
    <property type="protein sequence ID" value="KAB8186849.1"/>
    <property type="molecule type" value="Genomic_DNA"/>
</dbReference>
<dbReference type="AlphaFoldDB" id="A0A5C4V5T1"/>
<dbReference type="Proteomes" id="UP000312512">
    <property type="component" value="Unassembled WGS sequence"/>
</dbReference>
<dbReference type="InterPro" id="IPR056037">
    <property type="entry name" value="DUF7620"/>
</dbReference>
<protein>
    <submittedName>
        <fullName evidence="1">Uncharacterized protein</fullName>
    </submittedName>
</protein>
<organism evidence="1 2">
    <name type="scientific">Nonomuraea phyllanthi</name>
    <dbReference type="NCBI Taxonomy" id="2219224"/>
    <lineage>
        <taxon>Bacteria</taxon>
        <taxon>Bacillati</taxon>
        <taxon>Actinomycetota</taxon>
        <taxon>Actinomycetes</taxon>
        <taxon>Streptosporangiales</taxon>
        <taxon>Streptosporangiaceae</taxon>
        <taxon>Nonomuraea</taxon>
    </lineage>
</organism>
<proteinExistence type="predicted"/>
<comment type="caution">
    <text evidence="1">The sequence shown here is derived from an EMBL/GenBank/DDBJ whole genome shotgun (WGS) entry which is preliminary data.</text>
</comment>
<dbReference type="RefSeq" id="WP_139637513.1">
    <property type="nucleotide sequence ID" value="NZ_VDLX02000028.1"/>
</dbReference>
<name>A0A5C4V5T1_9ACTN</name>
<keyword evidence="2" id="KW-1185">Reference proteome</keyword>
<evidence type="ECO:0000313" key="1">
    <source>
        <dbReference type="EMBL" id="KAB8186849.1"/>
    </source>
</evidence>
<evidence type="ECO:0000313" key="2">
    <source>
        <dbReference type="Proteomes" id="UP000312512"/>
    </source>
</evidence>
<reference evidence="1 2" key="1">
    <citation type="submission" date="2019-10" db="EMBL/GenBank/DDBJ databases">
        <title>Nonomuraea sp. nov., isolated from Phyllanthus amarus.</title>
        <authorList>
            <person name="Klykleung N."/>
            <person name="Tanasupawat S."/>
        </authorList>
    </citation>
    <scope>NUCLEOTIDE SEQUENCE [LARGE SCALE GENOMIC DNA]</scope>
    <source>
        <strain evidence="1 2">PA1-10</strain>
    </source>
</reference>
<gene>
    <name evidence="1" type="ORF">FH608_046000</name>
</gene>